<dbReference type="EnsemblPlants" id="ORGLA08G0097200.1">
    <property type="protein sequence ID" value="ORGLA08G0097200.1"/>
    <property type="gene ID" value="ORGLA08G0097200"/>
</dbReference>
<sequence>MTRVTSMTREQPLGDHILWKGPWVAARCGADGNEMMQFQCRTATGPDGVFGAGVTTFRLNMNYSSSLGLQWN</sequence>
<accession>I1QHS1</accession>
<reference evidence="1" key="1">
    <citation type="submission" date="2015-06" db="UniProtKB">
        <authorList>
            <consortium name="EnsemblPlants"/>
        </authorList>
    </citation>
    <scope>IDENTIFICATION</scope>
</reference>
<name>I1QHS1_ORYGL</name>
<keyword evidence="2" id="KW-1185">Reference proteome</keyword>
<organism evidence="1 2">
    <name type="scientific">Oryza glaberrima</name>
    <name type="common">African rice</name>
    <dbReference type="NCBI Taxonomy" id="4538"/>
    <lineage>
        <taxon>Eukaryota</taxon>
        <taxon>Viridiplantae</taxon>
        <taxon>Streptophyta</taxon>
        <taxon>Embryophyta</taxon>
        <taxon>Tracheophyta</taxon>
        <taxon>Spermatophyta</taxon>
        <taxon>Magnoliopsida</taxon>
        <taxon>Liliopsida</taxon>
        <taxon>Poales</taxon>
        <taxon>Poaceae</taxon>
        <taxon>BOP clade</taxon>
        <taxon>Oryzoideae</taxon>
        <taxon>Oryzeae</taxon>
        <taxon>Oryzinae</taxon>
        <taxon>Oryza</taxon>
    </lineage>
</organism>
<dbReference type="AlphaFoldDB" id="I1QHS1"/>
<evidence type="ECO:0000313" key="2">
    <source>
        <dbReference type="Proteomes" id="UP000007306"/>
    </source>
</evidence>
<evidence type="ECO:0000313" key="1">
    <source>
        <dbReference type="EnsemblPlants" id="ORGLA08G0097200.1"/>
    </source>
</evidence>
<proteinExistence type="predicted"/>
<dbReference type="HOGENOM" id="CLU_2726332_0_0_1"/>
<dbReference type="Proteomes" id="UP000007306">
    <property type="component" value="Chromosome 8"/>
</dbReference>
<protein>
    <submittedName>
        <fullName evidence="1">Uncharacterized protein</fullName>
    </submittedName>
</protein>
<reference evidence="1 2" key="2">
    <citation type="submission" date="2018-04" db="EMBL/GenBank/DDBJ databases">
        <title>OglaRS2 (Oryza glaberrima Reference Sequence Version 2).</title>
        <authorList>
            <person name="Zhang J."/>
            <person name="Kudrna D."/>
            <person name="Lee S."/>
            <person name="Talag J."/>
            <person name="Rajasekar S."/>
            <person name="Wing R.A."/>
        </authorList>
    </citation>
    <scope>NUCLEOTIDE SEQUENCE [LARGE SCALE GENOMIC DNA]</scope>
    <source>
        <strain evidence="1 2">cv. IRGC 96717</strain>
    </source>
</reference>
<dbReference type="Gramene" id="ORGLA08G0097200.1">
    <property type="protein sequence ID" value="ORGLA08G0097200.1"/>
    <property type="gene ID" value="ORGLA08G0097200"/>
</dbReference>